<evidence type="ECO:0000313" key="4">
    <source>
        <dbReference type="Proteomes" id="UP000630353"/>
    </source>
</evidence>
<dbReference type="Pfam" id="PF00596">
    <property type="entry name" value="Aldolase_II"/>
    <property type="match status" value="1"/>
</dbReference>
<dbReference type="Gene3D" id="3.40.225.10">
    <property type="entry name" value="Class II aldolase/adducin N-terminal domain"/>
    <property type="match status" value="1"/>
</dbReference>
<dbReference type="RefSeq" id="WP_189993277.1">
    <property type="nucleotide sequence ID" value="NZ_BMZS01000010.1"/>
</dbReference>
<protein>
    <submittedName>
        <fullName evidence="3">Class II aldolase</fullName>
    </submittedName>
</protein>
<gene>
    <name evidence="3" type="ORF">GCM10017083_41960</name>
</gene>
<proteinExistence type="inferred from homology"/>
<feature type="domain" description="Class II aldolase/adducin N-terminal" evidence="2">
    <location>
        <begin position="26"/>
        <end position="208"/>
    </location>
</feature>
<dbReference type="NCBIfam" id="NF005451">
    <property type="entry name" value="PRK07044.1"/>
    <property type="match status" value="1"/>
</dbReference>
<organism evidence="3 4">
    <name type="scientific">Thalassobaculum fulvum</name>
    <dbReference type="NCBI Taxonomy" id="1633335"/>
    <lineage>
        <taxon>Bacteria</taxon>
        <taxon>Pseudomonadati</taxon>
        <taxon>Pseudomonadota</taxon>
        <taxon>Alphaproteobacteria</taxon>
        <taxon>Rhodospirillales</taxon>
        <taxon>Thalassobaculaceae</taxon>
        <taxon>Thalassobaculum</taxon>
    </lineage>
</organism>
<dbReference type="InterPro" id="IPR001303">
    <property type="entry name" value="Aldolase_II/adducin_N"/>
</dbReference>
<dbReference type="InterPro" id="IPR036409">
    <property type="entry name" value="Aldolase_II/adducin_N_sf"/>
</dbReference>
<reference evidence="3" key="1">
    <citation type="journal article" date="2014" name="Int. J. Syst. Evol. Microbiol.">
        <title>Complete genome sequence of Corynebacterium casei LMG S-19264T (=DSM 44701T), isolated from a smear-ripened cheese.</title>
        <authorList>
            <consortium name="US DOE Joint Genome Institute (JGI-PGF)"/>
            <person name="Walter F."/>
            <person name="Albersmeier A."/>
            <person name="Kalinowski J."/>
            <person name="Ruckert C."/>
        </authorList>
    </citation>
    <scope>NUCLEOTIDE SEQUENCE</scope>
    <source>
        <strain evidence="3">KCTC 42651</strain>
    </source>
</reference>
<dbReference type="Proteomes" id="UP000630353">
    <property type="component" value="Unassembled WGS sequence"/>
</dbReference>
<accession>A0A918XV42</accession>
<evidence type="ECO:0000259" key="2">
    <source>
        <dbReference type="SMART" id="SM01007"/>
    </source>
</evidence>
<dbReference type="EMBL" id="BMZS01000010">
    <property type="protein sequence ID" value="GHD58663.1"/>
    <property type="molecule type" value="Genomic_DNA"/>
</dbReference>
<dbReference type="PANTHER" id="PTHR10672">
    <property type="entry name" value="ADDUCIN"/>
    <property type="match status" value="1"/>
</dbReference>
<comment type="similarity">
    <text evidence="1">Belongs to the aldolase class II family.</text>
</comment>
<dbReference type="GO" id="GO:0051015">
    <property type="term" value="F:actin filament binding"/>
    <property type="evidence" value="ECO:0007669"/>
    <property type="project" value="TreeGrafter"/>
</dbReference>
<dbReference type="PANTHER" id="PTHR10672:SF3">
    <property type="entry name" value="PROTEIN HU-LI TAI SHAO"/>
    <property type="match status" value="1"/>
</dbReference>
<comment type="caution">
    <text evidence="3">The sequence shown here is derived from an EMBL/GenBank/DDBJ whole genome shotgun (WGS) entry which is preliminary data.</text>
</comment>
<dbReference type="InterPro" id="IPR051017">
    <property type="entry name" value="Aldolase-II_Adducin_sf"/>
</dbReference>
<dbReference type="GO" id="GO:0005856">
    <property type="term" value="C:cytoskeleton"/>
    <property type="evidence" value="ECO:0007669"/>
    <property type="project" value="TreeGrafter"/>
</dbReference>
<reference evidence="3" key="2">
    <citation type="submission" date="2020-09" db="EMBL/GenBank/DDBJ databases">
        <authorList>
            <person name="Sun Q."/>
            <person name="Kim S."/>
        </authorList>
    </citation>
    <scope>NUCLEOTIDE SEQUENCE</scope>
    <source>
        <strain evidence="3">KCTC 42651</strain>
    </source>
</reference>
<name>A0A918XV42_9PROT</name>
<evidence type="ECO:0000256" key="1">
    <source>
        <dbReference type="ARBA" id="ARBA00037961"/>
    </source>
</evidence>
<dbReference type="SMART" id="SM01007">
    <property type="entry name" value="Aldolase_II"/>
    <property type="match status" value="1"/>
</dbReference>
<keyword evidence="4" id="KW-1185">Reference proteome</keyword>
<sequence length="262" mass="28934">MNDLSPATVRLSRPSGCSDAEWDLRVKLAAAYRMVDHFGWCELIYGHLTAKVPGPDLHFLINPYGLNYDEVTASNLVKIDVEGNKIDKDNPYPVNQAGFVIHSAVHMAHSENHKVVMHTHSRSGMALAAVKEGVLPISMGSTAFVDRISYHDYEGVSLYLDERERIVENLGDNHAMVLRNHGLLTTGRTVGEAFLWLYRLERAAQVQIDAGSAGTLNIIGGNVAKKSGDDVNSFAACEDSYGELEFAALMRKMDKIDPSFRE</sequence>
<evidence type="ECO:0000313" key="3">
    <source>
        <dbReference type="EMBL" id="GHD58663.1"/>
    </source>
</evidence>
<dbReference type="AlphaFoldDB" id="A0A918XV42"/>
<dbReference type="SUPFAM" id="SSF53639">
    <property type="entry name" value="AraD/HMP-PK domain-like"/>
    <property type="match status" value="1"/>
</dbReference>